<evidence type="ECO:0000256" key="1">
    <source>
        <dbReference type="ARBA" id="ARBA00004240"/>
    </source>
</evidence>
<organism evidence="5 6">
    <name type="scientific">Olpidium bornovanus</name>
    <dbReference type="NCBI Taxonomy" id="278681"/>
    <lineage>
        <taxon>Eukaryota</taxon>
        <taxon>Fungi</taxon>
        <taxon>Fungi incertae sedis</taxon>
        <taxon>Olpidiomycota</taxon>
        <taxon>Olpidiomycotina</taxon>
        <taxon>Olpidiomycetes</taxon>
        <taxon>Olpidiales</taxon>
        <taxon>Olpidiaceae</taxon>
        <taxon>Olpidium</taxon>
    </lineage>
</organism>
<protein>
    <submittedName>
        <fullName evidence="5">Calreticulin family-domain-containing protein</fullName>
    </submittedName>
</protein>
<dbReference type="Proteomes" id="UP000673691">
    <property type="component" value="Unassembled WGS sequence"/>
</dbReference>
<sequence>MRAAALSAVAATLLAAAVVSADVGHQEGKADSAAAGGKAAGVAANDDEPPIVHPDFKVTGGEGLTKPGFPGGSAFANCASRPARIFALRGLILLLALRLPLAPAPPDFSRALRRTENQPSTRKALFVEQFGDDWKLRWSRSEATKKAEGEDSDKANRDLWAYRGKWEVEEATVHPGLKGDRGLVLKTSAAHHAISAPFATSIDPAGKDLVVQYEVKMQKGLECGGAYLKLLQANEKEDIHAKEFTNETPYTCACCPFWVFFPPWATIPFFFLCAWQTCFCFPGPSFCPFFG</sequence>
<reference evidence="5 6" key="1">
    <citation type="journal article" name="Sci. Rep.">
        <title>Genome-scale phylogenetic analyses confirm Olpidium as the closest living zoosporic fungus to the non-flagellated, terrestrial fungi.</title>
        <authorList>
            <person name="Chang Y."/>
            <person name="Rochon D."/>
            <person name="Sekimoto S."/>
            <person name="Wang Y."/>
            <person name="Chovatia M."/>
            <person name="Sandor L."/>
            <person name="Salamov A."/>
            <person name="Grigoriev I.V."/>
            <person name="Stajich J.E."/>
            <person name="Spatafora J.W."/>
        </authorList>
    </citation>
    <scope>NUCLEOTIDE SEQUENCE [LARGE SCALE GENOMIC DNA]</scope>
    <source>
        <strain evidence="5">S191</strain>
    </source>
</reference>
<dbReference type="EMBL" id="JAEFCI010000351">
    <property type="protein sequence ID" value="KAG5463611.1"/>
    <property type="molecule type" value="Genomic_DNA"/>
</dbReference>
<dbReference type="GO" id="GO:0005509">
    <property type="term" value="F:calcium ion binding"/>
    <property type="evidence" value="ECO:0007669"/>
    <property type="project" value="InterPro"/>
</dbReference>
<dbReference type="AlphaFoldDB" id="A0A8H8DMD4"/>
<keyword evidence="6" id="KW-1185">Reference proteome</keyword>
<proteinExistence type="inferred from homology"/>
<dbReference type="InterPro" id="IPR013320">
    <property type="entry name" value="ConA-like_dom_sf"/>
</dbReference>
<comment type="subcellular location">
    <subcellularLocation>
        <location evidence="1">Endoplasmic reticulum</location>
    </subcellularLocation>
</comment>
<accession>A0A8H8DMD4</accession>
<evidence type="ECO:0000313" key="5">
    <source>
        <dbReference type="EMBL" id="KAG5463611.1"/>
    </source>
</evidence>
<feature type="chain" id="PRO_5034288597" evidence="4">
    <location>
        <begin position="22"/>
        <end position="291"/>
    </location>
</feature>
<feature type="signal peptide" evidence="4">
    <location>
        <begin position="1"/>
        <end position="21"/>
    </location>
</feature>
<dbReference type="GO" id="GO:0051082">
    <property type="term" value="F:unfolded protein binding"/>
    <property type="evidence" value="ECO:0007669"/>
    <property type="project" value="InterPro"/>
</dbReference>
<evidence type="ECO:0000256" key="2">
    <source>
        <dbReference type="ARBA" id="ARBA00010983"/>
    </source>
</evidence>
<dbReference type="GO" id="GO:0036503">
    <property type="term" value="P:ERAD pathway"/>
    <property type="evidence" value="ECO:0007669"/>
    <property type="project" value="TreeGrafter"/>
</dbReference>
<dbReference type="Pfam" id="PF00262">
    <property type="entry name" value="Calreticulin"/>
    <property type="match status" value="1"/>
</dbReference>
<dbReference type="InterPro" id="IPR018124">
    <property type="entry name" value="Calret/calnex_CS"/>
</dbReference>
<comment type="caution">
    <text evidence="5">The sequence shown here is derived from an EMBL/GenBank/DDBJ whole genome shotgun (WGS) entry which is preliminary data.</text>
</comment>
<name>A0A8H8DMD4_9FUNG</name>
<comment type="similarity">
    <text evidence="2 4">Belongs to the calreticulin family.</text>
</comment>
<evidence type="ECO:0000256" key="3">
    <source>
        <dbReference type="ARBA" id="ARBA00022824"/>
    </source>
</evidence>
<keyword evidence="3 4" id="KW-0256">Endoplasmic reticulum</keyword>
<dbReference type="SUPFAM" id="SSF49899">
    <property type="entry name" value="Concanavalin A-like lectins/glucanases"/>
    <property type="match status" value="1"/>
</dbReference>
<dbReference type="PANTHER" id="PTHR11073:SF1">
    <property type="entry name" value="CALNEXIN 14D-RELATED"/>
    <property type="match status" value="1"/>
</dbReference>
<dbReference type="OrthoDB" id="1938156at2759"/>
<dbReference type="GO" id="GO:0005789">
    <property type="term" value="C:endoplasmic reticulum membrane"/>
    <property type="evidence" value="ECO:0007669"/>
    <property type="project" value="TreeGrafter"/>
</dbReference>
<evidence type="ECO:0000256" key="4">
    <source>
        <dbReference type="RuleBase" id="RU362126"/>
    </source>
</evidence>
<keyword evidence="4" id="KW-0732">Signal</keyword>
<gene>
    <name evidence="5" type="ORF">BJ554DRAFT_6094</name>
</gene>
<dbReference type="PANTHER" id="PTHR11073">
    <property type="entry name" value="CALRETICULIN AND CALNEXIN"/>
    <property type="match status" value="1"/>
</dbReference>
<evidence type="ECO:0000313" key="6">
    <source>
        <dbReference type="Proteomes" id="UP000673691"/>
    </source>
</evidence>
<keyword evidence="4" id="KW-0143">Chaperone</keyword>
<dbReference type="GO" id="GO:0006457">
    <property type="term" value="P:protein folding"/>
    <property type="evidence" value="ECO:0007669"/>
    <property type="project" value="InterPro"/>
</dbReference>
<dbReference type="Gene3D" id="2.60.120.200">
    <property type="match status" value="1"/>
</dbReference>
<dbReference type="InterPro" id="IPR001580">
    <property type="entry name" value="Calret/calnex"/>
</dbReference>
<dbReference type="PROSITE" id="PS00803">
    <property type="entry name" value="CALRETICULIN_1"/>
    <property type="match status" value="1"/>
</dbReference>